<proteinExistence type="predicted"/>
<dbReference type="RefSeq" id="WP_085377731.1">
    <property type="nucleotide sequence ID" value="NZ_CP020612.1"/>
</dbReference>
<feature type="region of interest" description="Disordered" evidence="1">
    <location>
        <begin position="175"/>
        <end position="198"/>
    </location>
</feature>
<dbReference type="EMBL" id="CP020612">
    <property type="protein sequence ID" value="ARJ69616.1"/>
    <property type="molecule type" value="Genomic_DNA"/>
</dbReference>
<keyword evidence="4" id="KW-1185">Reference proteome</keyword>
<dbReference type="Gene3D" id="2.60.40.1890">
    <property type="entry name" value="PCu(A)C copper chaperone"/>
    <property type="match status" value="1"/>
</dbReference>
<dbReference type="InterPro" id="IPR007410">
    <property type="entry name" value="LpqE-like"/>
</dbReference>
<evidence type="ECO:0000313" key="4">
    <source>
        <dbReference type="Proteomes" id="UP000193017"/>
    </source>
</evidence>
<accession>A0A1W6CXN9</accession>
<feature type="chain" id="PRO_5012054548" description="Copper chaperone PCu(A)C" evidence="2">
    <location>
        <begin position="26"/>
        <end position="198"/>
    </location>
</feature>
<dbReference type="SUPFAM" id="SSF110087">
    <property type="entry name" value="DR1885-like metal-binding protein"/>
    <property type="match status" value="1"/>
</dbReference>
<dbReference type="PANTHER" id="PTHR36302">
    <property type="entry name" value="BLR7088 PROTEIN"/>
    <property type="match status" value="1"/>
</dbReference>
<dbReference type="InterPro" id="IPR036182">
    <property type="entry name" value="PCuAC_sf"/>
</dbReference>
<dbReference type="KEGG" id="pcon:B0A89_08250"/>
<evidence type="ECO:0000256" key="2">
    <source>
        <dbReference type="SAM" id="SignalP"/>
    </source>
</evidence>
<dbReference type="Pfam" id="PF04314">
    <property type="entry name" value="PCuAC"/>
    <property type="match status" value="1"/>
</dbReference>
<gene>
    <name evidence="3" type="ORF">B0A89_08250</name>
</gene>
<organism evidence="3 4">
    <name type="scientific">Paracoccus contaminans</name>
    <dbReference type="NCBI Taxonomy" id="1945662"/>
    <lineage>
        <taxon>Bacteria</taxon>
        <taxon>Pseudomonadati</taxon>
        <taxon>Pseudomonadota</taxon>
        <taxon>Alphaproteobacteria</taxon>
        <taxon>Rhodobacterales</taxon>
        <taxon>Paracoccaceae</taxon>
        <taxon>Paracoccus</taxon>
    </lineage>
</organism>
<sequence>MSKPILTAILAGLLPLAASAQTAPAAPPAAAAAAAAPAAAEAPAAQSPLSASGAYARSNNPEAGAAFMTITNAGPADCTLSRIGADGFDRPALHTSREEDGVMKMVPLDGLTIPAGGSHELKRGGDHIMLMGARAPVMQGQAVDLRLDFGDCGTLPVAVTIDNSAGPAAGAGLMDNPAAHDHGAMTHDGAAHRHGATN</sequence>
<dbReference type="Proteomes" id="UP000193017">
    <property type="component" value="Chromosome"/>
</dbReference>
<feature type="compositionally biased region" description="Basic and acidic residues" evidence="1">
    <location>
        <begin position="178"/>
        <end position="191"/>
    </location>
</feature>
<keyword evidence="2" id="KW-0732">Signal</keyword>
<dbReference type="InterPro" id="IPR058248">
    <property type="entry name" value="Lxx211020-like"/>
</dbReference>
<reference evidence="3 4" key="1">
    <citation type="submission" date="2017-03" db="EMBL/GenBank/DDBJ databases">
        <title>Genome sequence of Paracoccus contaminans isolated from a water microcosm.</title>
        <authorList>
            <person name="Aurass P."/>
            <person name="Karste S."/>
            <person name="Trost E."/>
            <person name="Glaeser S.P."/>
            <person name="Kaempfer P."/>
            <person name="Flieger A."/>
        </authorList>
    </citation>
    <scope>NUCLEOTIDE SEQUENCE [LARGE SCALE GENOMIC DNA]</scope>
    <source>
        <strain evidence="4">RKI 16-01929T\LMG 29738T\CCM 8701T\CIP 111112T</strain>
    </source>
</reference>
<dbReference type="OrthoDB" id="9796962at2"/>
<evidence type="ECO:0000313" key="3">
    <source>
        <dbReference type="EMBL" id="ARJ69616.1"/>
    </source>
</evidence>
<dbReference type="STRING" id="1945662.B0A89_08250"/>
<protein>
    <recommendedName>
        <fullName evidence="5">Copper chaperone PCu(A)C</fullName>
    </recommendedName>
</protein>
<dbReference type="AlphaFoldDB" id="A0A1W6CXN9"/>
<evidence type="ECO:0000256" key="1">
    <source>
        <dbReference type="SAM" id="MobiDB-lite"/>
    </source>
</evidence>
<dbReference type="PANTHER" id="PTHR36302:SF1">
    <property type="entry name" value="COPPER CHAPERONE PCU(A)C"/>
    <property type="match status" value="1"/>
</dbReference>
<feature type="signal peptide" evidence="2">
    <location>
        <begin position="1"/>
        <end position="25"/>
    </location>
</feature>
<evidence type="ECO:0008006" key="5">
    <source>
        <dbReference type="Google" id="ProtNLM"/>
    </source>
</evidence>
<name>A0A1W6CXN9_9RHOB</name>